<dbReference type="InterPro" id="IPR009492">
    <property type="entry name" value="TniQ"/>
</dbReference>
<proteinExistence type="predicted"/>
<reference evidence="2 3" key="1">
    <citation type="submission" date="2018-04" db="EMBL/GenBank/DDBJ databases">
        <title>Genomic Encyclopedia of Archaeal and Bacterial Type Strains, Phase II (KMG-II): from individual species to whole genera.</title>
        <authorList>
            <person name="Goeker M."/>
        </authorList>
    </citation>
    <scope>NUCLEOTIDE SEQUENCE [LARGE SCALE GENOMIC DNA]</scope>
    <source>
        <strain evidence="2 3">DSM 26809</strain>
    </source>
</reference>
<dbReference type="OrthoDB" id="9036115at2"/>
<dbReference type="RefSeq" id="WP_107831687.1">
    <property type="nucleotide sequence ID" value="NZ_CP160205.1"/>
</dbReference>
<evidence type="ECO:0000313" key="3">
    <source>
        <dbReference type="Proteomes" id="UP000244168"/>
    </source>
</evidence>
<dbReference type="AlphaFoldDB" id="A0A2T5J4Q2"/>
<feature type="domain" description="TniQ" evidence="1">
    <location>
        <begin position="18"/>
        <end position="153"/>
    </location>
</feature>
<evidence type="ECO:0000313" key="2">
    <source>
        <dbReference type="EMBL" id="PTQ92276.1"/>
    </source>
</evidence>
<gene>
    <name evidence="2" type="ORF">C8P68_11311</name>
</gene>
<name>A0A2T5J4Q2_9SPHI</name>
<comment type="caution">
    <text evidence="2">The sequence shown here is derived from an EMBL/GenBank/DDBJ whole genome shotgun (WGS) entry which is preliminary data.</text>
</comment>
<evidence type="ECO:0000259" key="1">
    <source>
        <dbReference type="Pfam" id="PF06527"/>
    </source>
</evidence>
<sequence>MSFNLFETRNNQLLPALCKPFPDELLSSWMARMAYQHGLTTKEMCAYIWPSYSGNPDIDRIVGDANLNILAEKTNCTFAEVNATTMAFYKHVLFAQKNLLYAPEQWIIPSKRIGSKSGYMQHSSGLMFCPKCLESEPYFKKQWRLAISFACTKCGYYLIESCPHCHKGNSFIDVRQPNFAHQSVYEHMVYCHHCGKDVTDCEPEIAPVRVVKTQQLLFEIMEHGLNEKVIYTESYFKVLHHMASLLLIDKQTDRNIKKLAEYVYWENNLSHSDLRPYNDTIVLRDLPVKKRAVVIMLAHWVLQDWPHRFIDLCLTHKVKKSSLLSDFPNAPYWFWEAVRHGLEPSFPAKLDNLKHDNTDTCTVRMKEPCLKRLDYDYDEYFYDDNKYEDDDSDCINPDNIERIQRLYGIDDTRRLRYLFNREECWN</sequence>
<organism evidence="2 3">
    <name type="scientific">Mucilaginibacter yixingensis</name>
    <dbReference type="NCBI Taxonomy" id="1295612"/>
    <lineage>
        <taxon>Bacteria</taxon>
        <taxon>Pseudomonadati</taxon>
        <taxon>Bacteroidota</taxon>
        <taxon>Sphingobacteriia</taxon>
        <taxon>Sphingobacteriales</taxon>
        <taxon>Sphingobacteriaceae</taxon>
        <taxon>Mucilaginibacter</taxon>
    </lineage>
</organism>
<accession>A0A2T5J4Q2</accession>
<dbReference type="Proteomes" id="UP000244168">
    <property type="component" value="Unassembled WGS sequence"/>
</dbReference>
<keyword evidence="3" id="KW-1185">Reference proteome</keyword>
<dbReference type="EMBL" id="QAOQ01000013">
    <property type="protein sequence ID" value="PTQ92276.1"/>
    <property type="molecule type" value="Genomic_DNA"/>
</dbReference>
<dbReference type="Pfam" id="PF06527">
    <property type="entry name" value="TniQ"/>
    <property type="match status" value="1"/>
</dbReference>
<protein>
    <submittedName>
        <fullName evidence="2">TniQ protein</fullName>
    </submittedName>
</protein>